<sequence>MSSGTGAAAAERIPSPDLTEDAIAEILARVQQPPDVAFLFRCALVCKLWCRVLADPAFLRRLLPAESGRSSLLGFIAGRLPVGAEQQVPLLPAFVPAPGSALGSGGHPLSLASFVRDDAGVLDRAEPLAAHDGFLLLRVSPRPAADGNVLRLCVCNLLTGRLHVLPPLLNTALFDANGVRGYAVLSAADNPSDGYSTSFQVLLIAVHHSDNQLYLHRFSSSAGNWIATPTNFFLHDRSWRAPITNDSFCQFLSTESFQQRQRHLSDGCRAATVCCGAVHWLFEYGGNLYIHHVSLKTWQLGTTRVLIDVMINWRNARLCSSAAFDGRLSFVYVSNDNLVIWTQRGRVPDYNFGWELDEVIKVNIMERRRSRTHSLATACFGQRSGTVFVIYDSDPDSACLLDLRSRFPSQTMTKVTGWNESLNDVTAVPYEVNWPRFFMSRLGTRM</sequence>
<dbReference type="EMBL" id="OZ075138">
    <property type="protein sequence ID" value="CAL5010958.1"/>
    <property type="molecule type" value="Genomic_DNA"/>
</dbReference>
<name>A0ABC9BYH6_9POAL</name>
<proteinExistence type="predicted"/>
<reference evidence="1" key="1">
    <citation type="submission" date="2024-10" db="EMBL/GenBank/DDBJ databases">
        <authorList>
            <person name="Ryan C."/>
        </authorList>
    </citation>
    <scope>NUCLEOTIDE SEQUENCE [LARGE SCALE GENOMIC DNA]</scope>
</reference>
<dbReference type="AlphaFoldDB" id="A0ABC9BYH6"/>
<dbReference type="PANTHER" id="PTHR35828">
    <property type="entry name" value="OS08G0203800 PROTEIN-RELATED"/>
    <property type="match status" value="1"/>
</dbReference>
<protein>
    <recommendedName>
        <fullName evidence="3">F-box domain-containing protein</fullName>
    </recommendedName>
</protein>
<dbReference type="SUPFAM" id="SSF81383">
    <property type="entry name" value="F-box domain"/>
    <property type="match status" value="1"/>
</dbReference>
<gene>
    <name evidence="1" type="ORF">URODEC1_LOCUS70226</name>
</gene>
<evidence type="ECO:0000313" key="2">
    <source>
        <dbReference type="Proteomes" id="UP001497457"/>
    </source>
</evidence>
<dbReference type="Proteomes" id="UP001497457">
    <property type="component" value="Chromosome 28b"/>
</dbReference>
<evidence type="ECO:0000313" key="1">
    <source>
        <dbReference type="EMBL" id="CAL5010958.1"/>
    </source>
</evidence>
<organism evidence="1 2">
    <name type="scientific">Urochloa decumbens</name>
    <dbReference type="NCBI Taxonomy" id="240449"/>
    <lineage>
        <taxon>Eukaryota</taxon>
        <taxon>Viridiplantae</taxon>
        <taxon>Streptophyta</taxon>
        <taxon>Embryophyta</taxon>
        <taxon>Tracheophyta</taxon>
        <taxon>Spermatophyta</taxon>
        <taxon>Magnoliopsida</taxon>
        <taxon>Liliopsida</taxon>
        <taxon>Poales</taxon>
        <taxon>Poaceae</taxon>
        <taxon>PACMAD clade</taxon>
        <taxon>Panicoideae</taxon>
        <taxon>Panicodae</taxon>
        <taxon>Paniceae</taxon>
        <taxon>Melinidinae</taxon>
        <taxon>Urochloa</taxon>
    </lineage>
</organism>
<keyword evidence="2" id="KW-1185">Reference proteome</keyword>
<accession>A0ABC9BYH6</accession>
<dbReference type="PANTHER" id="PTHR35828:SF25">
    <property type="entry name" value="OS08G0203800 PROTEIN"/>
    <property type="match status" value="1"/>
</dbReference>
<dbReference type="InterPro" id="IPR036047">
    <property type="entry name" value="F-box-like_dom_sf"/>
</dbReference>
<evidence type="ECO:0008006" key="3">
    <source>
        <dbReference type="Google" id="ProtNLM"/>
    </source>
</evidence>